<dbReference type="AlphaFoldDB" id="A0AAQ3U473"/>
<evidence type="ECO:0000256" key="1">
    <source>
        <dbReference type="SAM" id="MobiDB-lite"/>
    </source>
</evidence>
<protein>
    <submittedName>
        <fullName evidence="2">Uncharacterized protein</fullName>
    </submittedName>
</protein>
<dbReference type="EMBL" id="CP144750">
    <property type="protein sequence ID" value="WVZ82607.1"/>
    <property type="molecule type" value="Genomic_DNA"/>
</dbReference>
<accession>A0AAQ3U473</accession>
<proteinExistence type="predicted"/>
<feature type="region of interest" description="Disordered" evidence="1">
    <location>
        <begin position="121"/>
        <end position="144"/>
    </location>
</feature>
<reference evidence="2 3" key="1">
    <citation type="submission" date="2024-02" db="EMBL/GenBank/DDBJ databases">
        <title>High-quality chromosome-scale genome assembly of Pensacola bahiagrass (Paspalum notatum Flugge var. saurae).</title>
        <authorList>
            <person name="Vega J.M."/>
            <person name="Podio M."/>
            <person name="Orjuela J."/>
            <person name="Siena L.A."/>
            <person name="Pessino S.C."/>
            <person name="Combes M.C."/>
            <person name="Mariac C."/>
            <person name="Albertini E."/>
            <person name="Pupilli F."/>
            <person name="Ortiz J.P.A."/>
            <person name="Leblanc O."/>
        </authorList>
    </citation>
    <scope>NUCLEOTIDE SEQUENCE [LARGE SCALE GENOMIC DNA]</scope>
    <source>
        <strain evidence="2">R1</strain>
        <tissue evidence="2">Leaf</tissue>
    </source>
</reference>
<keyword evidence="3" id="KW-1185">Reference proteome</keyword>
<sequence length="249" mass="27289">MRGKRRVAVSAAAHRGCRSAHADDWNCRSVLKSCAISRTRYWNGGFQISSSVLFWYLRLYCKEVGSLPFPKLQSPGIVEDAPHKQPQQIDAHKDAGEYGADNQPLGQGEAEAPLLVASLDDDGTEQQRGDPADGEVGDDERGGCAGAAREQLPALGLGLERMPERARRRLVLQTRLEILRDLPHQPLERQLLDRQLRALLVFADLVQRHGAGHNRCGFFTPPVAGAAFVASCFRGALPLSTCGEDWKLG</sequence>
<gene>
    <name evidence="2" type="ORF">U9M48_029856</name>
</gene>
<evidence type="ECO:0000313" key="3">
    <source>
        <dbReference type="Proteomes" id="UP001341281"/>
    </source>
</evidence>
<organism evidence="2 3">
    <name type="scientific">Paspalum notatum var. saurae</name>
    <dbReference type="NCBI Taxonomy" id="547442"/>
    <lineage>
        <taxon>Eukaryota</taxon>
        <taxon>Viridiplantae</taxon>
        <taxon>Streptophyta</taxon>
        <taxon>Embryophyta</taxon>
        <taxon>Tracheophyta</taxon>
        <taxon>Spermatophyta</taxon>
        <taxon>Magnoliopsida</taxon>
        <taxon>Liliopsida</taxon>
        <taxon>Poales</taxon>
        <taxon>Poaceae</taxon>
        <taxon>PACMAD clade</taxon>
        <taxon>Panicoideae</taxon>
        <taxon>Andropogonodae</taxon>
        <taxon>Paspaleae</taxon>
        <taxon>Paspalinae</taxon>
        <taxon>Paspalum</taxon>
    </lineage>
</organism>
<name>A0AAQ3U473_PASNO</name>
<dbReference type="Proteomes" id="UP001341281">
    <property type="component" value="Chromosome 06"/>
</dbReference>
<evidence type="ECO:0000313" key="2">
    <source>
        <dbReference type="EMBL" id="WVZ82607.1"/>
    </source>
</evidence>